<gene>
    <name evidence="2" type="ORF">BJP51_05580</name>
</gene>
<reference evidence="2 3" key="1">
    <citation type="submission" date="2016-10" db="EMBL/GenBank/DDBJ databases">
        <title>Paenibacillus species isolates.</title>
        <authorList>
            <person name="Beno S.M."/>
        </authorList>
    </citation>
    <scope>NUCLEOTIDE SEQUENCE [LARGE SCALE GENOMIC DNA]</scope>
    <source>
        <strain evidence="2 3">FSL H7-0604</strain>
    </source>
</reference>
<dbReference type="Proteomes" id="UP000187465">
    <property type="component" value="Unassembled WGS sequence"/>
</dbReference>
<sequence length="118" mass="13275">MASLRFMGTGCFFDNWISGIYAGYARMNTLRGKRSKSKNKGETQKVSVYGEQRTKARSLRYDKAEARSLRCAKAKVRSLRYAKAKVCQQRCTLGKFGSDELLLSRKFVLTDSLDGLGS</sequence>
<protein>
    <submittedName>
        <fullName evidence="2">Uncharacterized protein</fullName>
    </submittedName>
</protein>
<comment type="caution">
    <text evidence="2">The sequence shown here is derived from an EMBL/GenBank/DDBJ whole genome shotgun (WGS) entry which is preliminary data.</text>
</comment>
<feature type="region of interest" description="Disordered" evidence="1">
    <location>
        <begin position="32"/>
        <end position="51"/>
    </location>
</feature>
<dbReference type="AlphaFoldDB" id="A0A1R0WXW6"/>
<dbReference type="EMBL" id="MKQP01000056">
    <property type="protein sequence ID" value="OMD23643.1"/>
    <property type="molecule type" value="Genomic_DNA"/>
</dbReference>
<proteinExistence type="predicted"/>
<accession>A0A1R0WXW6</accession>
<evidence type="ECO:0000313" key="2">
    <source>
        <dbReference type="EMBL" id="OMD23643.1"/>
    </source>
</evidence>
<name>A0A1R0WXW6_9BACL</name>
<evidence type="ECO:0000313" key="3">
    <source>
        <dbReference type="Proteomes" id="UP000187465"/>
    </source>
</evidence>
<organism evidence="2 3">
    <name type="scientific">Paenibacillus odorifer</name>
    <dbReference type="NCBI Taxonomy" id="189426"/>
    <lineage>
        <taxon>Bacteria</taxon>
        <taxon>Bacillati</taxon>
        <taxon>Bacillota</taxon>
        <taxon>Bacilli</taxon>
        <taxon>Bacillales</taxon>
        <taxon>Paenibacillaceae</taxon>
        <taxon>Paenibacillus</taxon>
    </lineage>
</organism>
<evidence type="ECO:0000256" key="1">
    <source>
        <dbReference type="SAM" id="MobiDB-lite"/>
    </source>
</evidence>